<dbReference type="Pfam" id="PF21361">
    <property type="entry name" value="Sina_ZnF"/>
    <property type="match status" value="1"/>
</dbReference>
<keyword evidence="6" id="KW-0479">Metal-binding</keyword>
<evidence type="ECO:0000313" key="14">
    <source>
        <dbReference type="EMBL" id="RLN39214.1"/>
    </source>
</evidence>
<organism evidence="14 15">
    <name type="scientific">Panicum miliaceum</name>
    <name type="common">Proso millet</name>
    <name type="synonym">Broomcorn millet</name>
    <dbReference type="NCBI Taxonomy" id="4540"/>
    <lineage>
        <taxon>Eukaryota</taxon>
        <taxon>Viridiplantae</taxon>
        <taxon>Streptophyta</taxon>
        <taxon>Embryophyta</taxon>
        <taxon>Tracheophyta</taxon>
        <taxon>Spermatophyta</taxon>
        <taxon>Magnoliopsida</taxon>
        <taxon>Liliopsida</taxon>
        <taxon>Poales</taxon>
        <taxon>Poaceae</taxon>
        <taxon>PACMAD clade</taxon>
        <taxon>Panicoideae</taxon>
        <taxon>Panicodae</taxon>
        <taxon>Paniceae</taxon>
        <taxon>Panicinae</taxon>
        <taxon>Panicum</taxon>
        <taxon>Panicum sect. Panicum</taxon>
    </lineage>
</organism>
<evidence type="ECO:0000313" key="15">
    <source>
        <dbReference type="Proteomes" id="UP000275267"/>
    </source>
</evidence>
<comment type="catalytic activity">
    <reaction evidence="1">
        <text>S-ubiquitinyl-[E2 ubiquitin-conjugating enzyme]-L-cysteine + [acceptor protein]-L-lysine = [E2 ubiquitin-conjugating enzyme]-L-cysteine + N(6)-ubiquitinyl-[acceptor protein]-L-lysine.</text>
        <dbReference type="EC" id="2.3.2.27"/>
    </reaction>
</comment>
<evidence type="ECO:0000256" key="10">
    <source>
        <dbReference type="PROSITE-ProRule" id="PRU00455"/>
    </source>
</evidence>
<evidence type="ECO:0000256" key="8">
    <source>
        <dbReference type="ARBA" id="ARBA00022786"/>
    </source>
</evidence>
<feature type="region of interest" description="Disordered" evidence="11">
    <location>
        <begin position="433"/>
        <end position="462"/>
    </location>
</feature>
<dbReference type="GO" id="GO:0016567">
    <property type="term" value="P:protein ubiquitination"/>
    <property type="evidence" value="ECO:0007669"/>
    <property type="project" value="UniProtKB-UniPathway"/>
</dbReference>
<keyword evidence="8" id="KW-0833">Ubl conjugation pathway</keyword>
<dbReference type="UniPathway" id="UPA00143"/>
<dbReference type="CDD" id="cd16571">
    <property type="entry name" value="RING-HC_SIAHs"/>
    <property type="match status" value="1"/>
</dbReference>
<evidence type="ECO:0000259" key="12">
    <source>
        <dbReference type="PROSITE" id="PS50089"/>
    </source>
</evidence>
<feature type="compositionally biased region" description="Basic residues" evidence="11">
    <location>
        <begin position="82"/>
        <end position="94"/>
    </location>
</feature>
<keyword evidence="9" id="KW-0862">Zinc</keyword>
<evidence type="ECO:0000256" key="6">
    <source>
        <dbReference type="ARBA" id="ARBA00022723"/>
    </source>
</evidence>
<protein>
    <recommendedName>
        <fullName evidence="4">RING-type E3 ubiquitin transferase</fullName>
        <ecNumber evidence="4">2.3.2.27</ecNumber>
    </recommendedName>
</protein>
<dbReference type="Pfam" id="PF21362">
    <property type="entry name" value="Sina_RING"/>
    <property type="match status" value="1"/>
</dbReference>
<evidence type="ECO:0000256" key="7">
    <source>
        <dbReference type="ARBA" id="ARBA00022771"/>
    </source>
</evidence>
<keyword evidence="5" id="KW-0808">Transferase</keyword>
<dbReference type="EC" id="2.3.2.27" evidence="4"/>
<evidence type="ECO:0000256" key="3">
    <source>
        <dbReference type="ARBA" id="ARBA00009119"/>
    </source>
</evidence>
<dbReference type="InterPro" id="IPR013083">
    <property type="entry name" value="Znf_RING/FYVE/PHD"/>
</dbReference>
<dbReference type="AlphaFoldDB" id="A0A3L6TK99"/>
<feature type="compositionally biased region" description="Basic and acidic residues" evidence="11">
    <location>
        <begin position="95"/>
        <end position="108"/>
    </location>
</feature>
<evidence type="ECO:0000256" key="4">
    <source>
        <dbReference type="ARBA" id="ARBA00012483"/>
    </source>
</evidence>
<keyword evidence="7 10" id="KW-0863">Zinc-finger</keyword>
<dbReference type="GO" id="GO:0061630">
    <property type="term" value="F:ubiquitin protein ligase activity"/>
    <property type="evidence" value="ECO:0007669"/>
    <property type="project" value="UniProtKB-EC"/>
</dbReference>
<comment type="pathway">
    <text evidence="2">Protein modification; protein ubiquitination.</text>
</comment>
<evidence type="ECO:0000256" key="1">
    <source>
        <dbReference type="ARBA" id="ARBA00000900"/>
    </source>
</evidence>
<dbReference type="PROSITE" id="PS50089">
    <property type="entry name" value="ZF_RING_2"/>
    <property type="match status" value="1"/>
</dbReference>
<dbReference type="InterPro" id="IPR052088">
    <property type="entry name" value="E3_ubiquitin-ligase_SINA"/>
</dbReference>
<evidence type="ECO:0000256" key="5">
    <source>
        <dbReference type="ARBA" id="ARBA00022679"/>
    </source>
</evidence>
<feature type="region of interest" description="Disordered" evidence="11">
    <location>
        <begin position="66"/>
        <end position="121"/>
    </location>
</feature>
<dbReference type="GO" id="GO:0005737">
    <property type="term" value="C:cytoplasm"/>
    <property type="evidence" value="ECO:0007669"/>
    <property type="project" value="TreeGrafter"/>
</dbReference>
<accession>A0A3L6TK99</accession>
<dbReference type="InterPro" id="IPR001841">
    <property type="entry name" value="Znf_RING"/>
</dbReference>
<dbReference type="STRING" id="4540.A0A3L6TK99"/>
<keyword evidence="15" id="KW-1185">Reference proteome</keyword>
<reference evidence="15" key="1">
    <citation type="journal article" date="2019" name="Nat. Commun.">
        <title>The genome of broomcorn millet.</title>
        <authorList>
            <person name="Zou C."/>
            <person name="Miki D."/>
            <person name="Li D."/>
            <person name="Tang Q."/>
            <person name="Xiao L."/>
            <person name="Rajput S."/>
            <person name="Deng P."/>
            <person name="Jia W."/>
            <person name="Huang R."/>
            <person name="Zhang M."/>
            <person name="Sun Y."/>
            <person name="Hu J."/>
            <person name="Fu X."/>
            <person name="Schnable P.S."/>
            <person name="Li F."/>
            <person name="Zhang H."/>
            <person name="Feng B."/>
            <person name="Zhu X."/>
            <person name="Liu R."/>
            <person name="Schnable J.C."/>
            <person name="Zhu J.-K."/>
            <person name="Zhang H."/>
        </authorList>
    </citation>
    <scope>NUCLEOTIDE SEQUENCE [LARGE SCALE GENOMIC DNA]</scope>
</reference>
<dbReference type="GO" id="GO:0008270">
    <property type="term" value="F:zinc ion binding"/>
    <property type="evidence" value="ECO:0007669"/>
    <property type="project" value="UniProtKB-KW"/>
</dbReference>
<dbReference type="PANTHER" id="PTHR10315:SF83">
    <property type="entry name" value="RING-TYPE E3 UBIQUITIN TRANSFERASE"/>
    <property type="match status" value="1"/>
</dbReference>
<dbReference type="InterPro" id="IPR049548">
    <property type="entry name" value="Sina-like_RING"/>
</dbReference>
<feature type="region of interest" description="Disordered" evidence="11">
    <location>
        <begin position="152"/>
        <end position="171"/>
    </location>
</feature>
<dbReference type="SUPFAM" id="SSF57850">
    <property type="entry name" value="RING/U-box"/>
    <property type="match status" value="1"/>
</dbReference>
<dbReference type="EMBL" id="PQIB02000001">
    <property type="protein sequence ID" value="RLN39214.1"/>
    <property type="molecule type" value="Genomic_DNA"/>
</dbReference>
<dbReference type="InterPro" id="IPR013010">
    <property type="entry name" value="Znf_SIAH"/>
</dbReference>
<dbReference type="OrthoDB" id="629501at2759"/>
<proteinExistence type="inferred from homology"/>
<name>A0A3L6TK99_PANMI</name>
<dbReference type="PROSITE" id="PS51081">
    <property type="entry name" value="ZF_SIAH"/>
    <property type="match status" value="1"/>
</dbReference>
<comment type="similarity">
    <text evidence="3">Belongs to the SINA (Seven in absentia) family.</text>
</comment>
<evidence type="ECO:0000256" key="9">
    <source>
        <dbReference type="ARBA" id="ARBA00022833"/>
    </source>
</evidence>
<feature type="domain" description="RING-type" evidence="12">
    <location>
        <begin position="208"/>
        <end position="243"/>
    </location>
</feature>
<evidence type="ECO:0000256" key="11">
    <source>
        <dbReference type="SAM" id="MobiDB-lite"/>
    </source>
</evidence>
<dbReference type="Proteomes" id="UP000275267">
    <property type="component" value="Unassembled WGS sequence"/>
</dbReference>
<evidence type="ECO:0000259" key="13">
    <source>
        <dbReference type="PROSITE" id="PS51081"/>
    </source>
</evidence>
<dbReference type="Gene3D" id="3.30.40.10">
    <property type="entry name" value="Zinc/RING finger domain, C3HC4 (zinc finger)"/>
    <property type="match status" value="2"/>
</dbReference>
<comment type="caution">
    <text evidence="14">The sequence shown here is derived from an EMBL/GenBank/DDBJ whole genome shotgun (WGS) entry which is preliminary data.</text>
</comment>
<dbReference type="SUPFAM" id="SSF49599">
    <property type="entry name" value="TRAF domain-like"/>
    <property type="match status" value="1"/>
</dbReference>
<gene>
    <name evidence="14" type="ORF">C2845_PM01G33950</name>
</gene>
<dbReference type="PANTHER" id="PTHR10315">
    <property type="entry name" value="E3 UBIQUITIN PROTEIN LIGASE SIAH"/>
    <property type="match status" value="1"/>
</dbReference>
<sequence>MYPGVPSSPTAGTAVSVCPHRQPGPSSFFSITAFTTVYPGAGLGPGPAAPTAAGFGAAAGVPGVPGVDGADDERDSPAFRLAPRRRSRGRRERQGRKEGFPPPRELRWRRGRGPLRSGGRWQRAVGEGAGEFGGFAGADLQIWEGGGCGVDGPSRWPGRDGRKGTGGRVQNYDSWPFHPSAHISKDVMEPKGETKVDGVRMAMGALDCPVCYEPLEPPIFQCGVGHLICKSCCARLKKCPLCTRTAFERCYGMERVVESVEVPCCFANNGCTKKIACFNKKKHEKACRHGPCFCPEPGCGFTGPAGALANHVATRHKWPSMKFKYFEQFTLPLQPGPRVLHAPDGNVFLMNLTPAEPLGHTISLVCIQPEVTDSRFGCSMVFSCFTGHHQISTLDAVRSSSLSDGMPKDFFCVVPKARGTDIFLRTTIDNELVYDDEDELEDEDDDDESYDEDEEEDDSDDA</sequence>
<evidence type="ECO:0000256" key="2">
    <source>
        <dbReference type="ARBA" id="ARBA00004906"/>
    </source>
</evidence>
<feature type="domain" description="SIAH-type" evidence="13">
    <location>
        <begin position="259"/>
        <end position="317"/>
    </location>
</feature>